<feature type="domain" description="FZ" evidence="20">
    <location>
        <begin position="670"/>
        <end position="787"/>
    </location>
</feature>
<dbReference type="SMART" id="SM00192">
    <property type="entry name" value="LDLa"/>
    <property type="match status" value="10"/>
</dbReference>
<dbReference type="SUPFAM" id="SSF82671">
    <property type="entry name" value="SEA domain"/>
    <property type="match status" value="1"/>
</dbReference>
<dbReference type="PROSITE" id="PS00010">
    <property type="entry name" value="ASX_HYDROXYL"/>
    <property type="match status" value="1"/>
</dbReference>
<dbReference type="Gene3D" id="4.10.400.10">
    <property type="entry name" value="Low-density Lipoprotein Receptor"/>
    <property type="match status" value="9"/>
</dbReference>
<evidence type="ECO:0000256" key="1">
    <source>
        <dbReference type="ARBA" id="ARBA00004401"/>
    </source>
</evidence>
<dbReference type="InterPro" id="IPR000859">
    <property type="entry name" value="CUB_dom"/>
</dbReference>
<dbReference type="InterPro" id="IPR036790">
    <property type="entry name" value="Frizzled_dom_sf"/>
</dbReference>
<evidence type="ECO:0000256" key="16">
    <source>
        <dbReference type="SAM" id="Phobius"/>
    </source>
</evidence>
<proteinExistence type="predicted"/>
<dbReference type="CDD" id="cd00041">
    <property type="entry name" value="CUB"/>
    <property type="match status" value="1"/>
</dbReference>
<dbReference type="InterPro" id="IPR043504">
    <property type="entry name" value="Peptidase_S1_PA_chymotrypsin"/>
</dbReference>
<feature type="region of interest" description="Disordered" evidence="15">
    <location>
        <begin position="269"/>
        <end position="325"/>
    </location>
</feature>
<feature type="compositionally biased region" description="Low complexity" evidence="15">
    <location>
        <begin position="14"/>
        <end position="23"/>
    </location>
</feature>
<dbReference type="Pfam" id="PF01390">
    <property type="entry name" value="SEA"/>
    <property type="match status" value="1"/>
</dbReference>
<dbReference type="Pfam" id="PF00008">
    <property type="entry name" value="EGF"/>
    <property type="match status" value="3"/>
</dbReference>
<keyword evidence="9 16" id="KW-0472">Membrane</keyword>
<feature type="disulfide bond" evidence="13">
    <location>
        <begin position="1305"/>
        <end position="1317"/>
    </location>
</feature>
<dbReference type="InterPro" id="IPR000742">
    <property type="entry name" value="EGF"/>
</dbReference>
<dbReference type="RefSeq" id="XP_002736238.2">
    <property type="nucleotide sequence ID" value="XM_002736192.2"/>
</dbReference>
<dbReference type="InterPro" id="IPR033116">
    <property type="entry name" value="TRYPSIN_SER"/>
</dbReference>
<dbReference type="SMART" id="SM00200">
    <property type="entry name" value="SEA"/>
    <property type="match status" value="1"/>
</dbReference>
<dbReference type="PROSITE" id="PS01209">
    <property type="entry name" value="LDLRA_1"/>
    <property type="match status" value="3"/>
</dbReference>
<dbReference type="InterPro" id="IPR002172">
    <property type="entry name" value="LDrepeatLR_classA_rpt"/>
</dbReference>
<evidence type="ECO:0000256" key="5">
    <source>
        <dbReference type="ARBA" id="ARBA00022692"/>
    </source>
</evidence>
<comment type="subcellular location">
    <subcellularLocation>
        <location evidence="1">Cell membrane</location>
        <topology evidence="1">Single-pass type II membrane protein</topology>
    </subcellularLocation>
    <subcellularLocation>
        <location evidence="2">Secreted</location>
    </subcellularLocation>
</comment>
<keyword evidence="6" id="KW-0677">Repeat</keyword>
<evidence type="ECO:0000256" key="12">
    <source>
        <dbReference type="PROSITE-ProRule" id="PRU00090"/>
    </source>
</evidence>
<feature type="disulfide bond" evidence="13">
    <location>
        <begin position="1348"/>
        <end position="1366"/>
    </location>
</feature>
<dbReference type="PROSITE" id="PS50038">
    <property type="entry name" value="FZ"/>
    <property type="match status" value="3"/>
</dbReference>
<feature type="domain" description="CUB" evidence="17">
    <location>
        <begin position="1454"/>
        <end position="1573"/>
    </location>
</feature>
<dbReference type="InterPro" id="IPR035914">
    <property type="entry name" value="Sperma_CUB_dom_sf"/>
</dbReference>
<evidence type="ECO:0000256" key="2">
    <source>
        <dbReference type="ARBA" id="ARBA00004613"/>
    </source>
</evidence>
<dbReference type="CDD" id="cd00112">
    <property type="entry name" value="LDLa"/>
    <property type="match status" value="9"/>
</dbReference>
<keyword evidence="10 11" id="KW-1015">Disulfide bond</keyword>
<dbReference type="SUPFAM" id="SSF57196">
    <property type="entry name" value="EGF/Laminin"/>
    <property type="match status" value="3"/>
</dbReference>
<feature type="compositionally biased region" description="Polar residues" evidence="15">
    <location>
        <begin position="1"/>
        <end position="11"/>
    </location>
</feature>
<evidence type="ECO:0000259" key="19">
    <source>
        <dbReference type="PROSITE" id="PS50026"/>
    </source>
</evidence>
<keyword evidence="4" id="KW-0768">Sushi</keyword>
<dbReference type="InterPro" id="IPR001254">
    <property type="entry name" value="Trypsin_dom"/>
</dbReference>
<dbReference type="PROSITE" id="PS50240">
    <property type="entry name" value="TRYPSIN_DOM"/>
    <property type="match status" value="2"/>
</dbReference>
<dbReference type="PROSITE" id="PS00022">
    <property type="entry name" value="EGF_1"/>
    <property type="match status" value="3"/>
</dbReference>
<feature type="domain" description="FZ" evidence="20">
    <location>
        <begin position="572"/>
        <end position="639"/>
    </location>
</feature>
<dbReference type="PROSITE" id="PS50068">
    <property type="entry name" value="LDLRA_2"/>
    <property type="match status" value="10"/>
</dbReference>
<dbReference type="SUPFAM" id="SSF50494">
    <property type="entry name" value="Trypsin-like serine proteases"/>
    <property type="match status" value="2"/>
</dbReference>
<dbReference type="SMART" id="SM00179">
    <property type="entry name" value="EGF_CA"/>
    <property type="match status" value="3"/>
</dbReference>
<dbReference type="Gene3D" id="2.10.25.10">
    <property type="entry name" value="Laminin"/>
    <property type="match status" value="3"/>
</dbReference>
<dbReference type="InterPro" id="IPR009003">
    <property type="entry name" value="Peptidase_S1_PA"/>
</dbReference>
<feature type="disulfide bond" evidence="12">
    <location>
        <begin position="675"/>
        <end position="736"/>
    </location>
</feature>
<dbReference type="InterPro" id="IPR001881">
    <property type="entry name" value="EGF-like_Ca-bd_dom"/>
</dbReference>
<dbReference type="InterPro" id="IPR018114">
    <property type="entry name" value="TRYPSIN_HIS"/>
</dbReference>
<dbReference type="Gene3D" id="2.40.10.10">
    <property type="entry name" value="Trypsin-like serine proteases"/>
    <property type="match status" value="2"/>
</dbReference>
<evidence type="ECO:0000259" key="20">
    <source>
        <dbReference type="PROSITE" id="PS50038"/>
    </source>
</evidence>
<dbReference type="PROSITE" id="PS01186">
    <property type="entry name" value="EGF_2"/>
    <property type="match status" value="1"/>
</dbReference>
<feature type="disulfide bond" evidence="13">
    <location>
        <begin position="1217"/>
        <end position="1232"/>
    </location>
</feature>
<keyword evidence="11" id="KW-0245">EGF-like domain</keyword>
<feature type="disulfide bond" evidence="11">
    <location>
        <begin position="664"/>
        <end position="673"/>
    </location>
</feature>
<feature type="region of interest" description="Disordered" evidence="15">
    <location>
        <begin position="1"/>
        <end position="23"/>
    </location>
</feature>
<evidence type="ECO:0000256" key="13">
    <source>
        <dbReference type="PROSITE-ProRule" id="PRU00124"/>
    </source>
</evidence>
<feature type="disulfide bond" evidence="11">
    <location>
        <begin position="356"/>
        <end position="365"/>
    </location>
</feature>
<feature type="disulfide bond" evidence="13">
    <location>
        <begin position="1385"/>
        <end position="1403"/>
    </location>
</feature>
<evidence type="ECO:0000259" key="18">
    <source>
        <dbReference type="PROSITE" id="PS50024"/>
    </source>
</evidence>
<feature type="disulfide bond" evidence="11">
    <location>
        <begin position="400"/>
        <end position="409"/>
    </location>
</feature>
<comment type="caution">
    <text evidence="11">Lacks conserved residue(s) required for the propagation of feature annotation.</text>
</comment>
<gene>
    <name evidence="23" type="primary">LOC100377031</name>
</gene>
<dbReference type="InterPro" id="IPR036364">
    <property type="entry name" value="SEA_dom_sf"/>
</dbReference>
<feature type="disulfide bond" evidence="13">
    <location>
        <begin position="1675"/>
        <end position="1690"/>
    </location>
</feature>
<feature type="disulfide bond" evidence="13">
    <location>
        <begin position="1397"/>
        <end position="1412"/>
    </location>
</feature>
<dbReference type="SUPFAM" id="SSF57424">
    <property type="entry name" value="LDL receptor-like module"/>
    <property type="match status" value="9"/>
</dbReference>
<evidence type="ECO:0000259" key="21">
    <source>
        <dbReference type="PROSITE" id="PS50240"/>
    </source>
</evidence>
<dbReference type="SMART" id="SM00020">
    <property type="entry name" value="Tryp_SPc"/>
    <property type="match status" value="2"/>
</dbReference>
<dbReference type="PROSITE" id="PS01180">
    <property type="entry name" value="CUB"/>
    <property type="match status" value="1"/>
</dbReference>
<dbReference type="PANTHER" id="PTHR24252">
    <property type="entry name" value="ACROSIN-RELATED"/>
    <property type="match status" value="1"/>
</dbReference>
<feature type="domain" description="SEA" evidence="18">
    <location>
        <begin position="120"/>
        <end position="255"/>
    </location>
</feature>
<dbReference type="Gene3D" id="3.30.70.960">
    <property type="entry name" value="SEA domain"/>
    <property type="match status" value="1"/>
</dbReference>
<dbReference type="SMART" id="SM00063">
    <property type="entry name" value="FRI"/>
    <property type="match status" value="3"/>
</dbReference>
<evidence type="ECO:0000313" key="23">
    <source>
        <dbReference type="RefSeq" id="XP_002736238.2"/>
    </source>
</evidence>
<dbReference type="PROSITE" id="PS01187">
    <property type="entry name" value="EGF_CA"/>
    <property type="match status" value="1"/>
</dbReference>
<feature type="disulfide bond" evidence="13">
    <location>
        <begin position="1414"/>
        <end position="1426"/>
    </location>
</feature>
<feature type="disulfide bond" evidence="13">
    <location>
        <begin position="1421"/>
        <end position="1439"/>
    </location>
</feature>
<dbReference type="SUPFAM" id="SSF49854">
    <property type="entry name" value="Spermadhesin, CUB domain"/>
    <property type="match status" value="1"/>
</dbReference>
<dbReference type="PANTHER" id="PTHR24252:SF7">
    <property type="entry name" value="HYALIN"/>
    <property type="match status" value="1"/>
</dbReference>
<dbReference type="InterPro" id="IPR023415">
    <property type="entry name" value="LDLR_class-A_CS"/>
</dbReference>
<dbReference type="Gene3D" id="1.10.2000.10">
    <property type="entry name" value="Frizzled cysteine-rich domain"/>
    <property type="match status" value="3"/>
</dbReference>
<dbReference type="CDD" id="cd00190">
    <property type="entry name" value="Tryp_SPc"/>
    <property type="match status" value="2"/>
</dbReference>
<keyword evidence="14" id="KW-0645">Protease</keyword>
<dbReference type="InterPro" id="IPR018097">
    <property type="entry name" value="EGF_Ca-bd_CS"/>
</dbReference>
<dbReference type="CDD" id="cd00054">
    <property type="entry name" value="EGF_CA"/>
    <property type="match status" value="2"/>
</dbReference>
<sequence length="2047" mass="226116">MESFTSANYDTESIDSSGSSRGSLDPIYQYATLDGRVQTRSFQSSKKGLEEEELTENRHGSQSHKLAIVIAASSIFLVFLITGVSFYFVVYTDPRQSDRDQVSAHRTTEEPNSLTNNLGAVLVLDATVTLTGIHGNQVTYSNKYNDTTSQEYKIVEDIFISMMDEIYTQSTYSEIYNRTEVVGFSAGSVIVHFYIYFNLHSVYNVDDVLESQSTKRPPLVPSAMNLMDVFTASVVDNSEVVTIKDGSISLNRAVQYSNGEEGREILDTLRSTEQASVSKSATEQPTEIKSTNDQTTAKEQATETMSSTTENKNADKTNSVTTTTSQPSILIPGCGSDTCKNGGTCFRFVDRITCRCPHSFSGDRCELSRQNDPVLSCEGLNPCKNGGTCSDMPDGVHCSCAEGYTGRDCSLEPLTCISINHVDDCMTVVNYTATSFPNFLGMDLYNAIAALSSTKLFYQCHPSLMAFSCMIMSPKCSNGMFYLPCKTLCEDVRDACLETFLNIYKTNWTVNCDALPVYGDPDVGCAVDKCQELGSPVCDHLHPYGGVAPSGRRATDAEDAQRFGDFTTYEGCHEYIDVFMCSVLTPECLTDGSYRLPCRAFCEEVEAVCREAMQGSTITWPVECYDLPDAVEDISCINIDECDPVPCQNGGVCIDGIGDYSCNCPSRWAGKNCDCRDVTIEECRNLPYNSYSGPSDGLTNFASANAFQRFMSTIRPYDGCFQYIDTFMCSLFAPECTSNGQYRPPCRGFCVTAQHYCEPIFRAGGIDWPVNCTVLPDSIDPTICLGREYITINTEAICGTRTLYEPEDRVIGGSDATKGSWPWQALLYPGDDLCGGVIISELWILTAAHCVSGIGSGQIAVTVGIVDDRDKDGISRGISEVHTHPLYDDVNHRYDLALLKLDAPLEYNDYVRPACLPSSDDLFEENHFCFTTGWGLTQSDGTVTPHILQEVGLTIQSQSICQSIYPGDFDPYSMICAGHIRGGADSCLGDSGGPLVCPIQREGRWYLAGITSWGLECGEQSGVYASVSAANDWIYETIDDITAEACGDDFECSDGSCLPFQWVCDGIGDCIDGSDEIDCSICTMEYSVSVQEGVLNLTIPDDTSECIWKLSTEDGHRVGFTFAAGSIFFYHTLGTGSDAENRSSILVSGTILNALPRAIVSPTNSMWMKLSGLNGDGNNDLGMISVLTAADDCSALIDDVVHSCGNTLCFDTNELYCNEANDCGDWTDDLNCSCHVTRGLRCYDDGPCIQRSNICDDEIHCPNATDELQCVMFQCDDEEYSVWEKFVCDGINDCADRSDERQCACSKYEYECNDGSCINLNYVCDGIDNCPDSGDELNCVCMSWQWKCADDTCIPLWMHCNREQDCSDGSDEWDCDHCGEHEYTCNNYDCIPISRVCNGILNCEDGSDEIGCVCPEGKFRCNFGECITNSRRCDGKKHCLDGSDESDCDNIEECLEVYTLSEVIETVTITSPGFPDQYADQHTCTWIVKPANDFDDVQYLSVQFTFFSTEDCCDFLYVGAGSDPTNELSQISSLSGSLETVRSFTYHGDTLWFRFESDYSITDEGFSFTVSVSNGQECTTGYVCPTNKCIDHSYFCDDVNDCGDSSDEDIPGVCRIACRDWEFDCHVGGCIPLFYQCNGVFDCTDDSDEICGKVCSTDEILCPDDDSCLPLASMCDDVVDCGDGSDEHNCVTIGDLSERLTDMFLVNFGGTWYPLCNAGGGVESSMEGYGDYMCRTNEMGFDGLERLSFVDLGDDPRIGFATLIDDPNGDYKHTQFEYTESCLTREVAQVTCKEFECGVIPSGGVPRVVNGEDASNGDWPWQVSLRDDDDIAQCGGTIISRTWILTAAHCLEVNIARVVAGITHFNDKHEYRQDVDVKNRYEHTEWDLSSYSNDIALLELRKPLKFNIYVRPACLPPRNLTFVPGDYAWISGWGQTWDSNLNTPKHMQYARMPIVPNDHCKFDLITVTDDMICLAYKDYFVGACFGDSGGPLSFEFTPERFYVIGATSYGFSCAGHGDPLVYARASYFLDWYEEIMGDDFRRLENIY</sequence>
<dbReference type="Pfam" id="PF01392">
    <property type="entry name" value="Fz"/>
    <property type="match status" value="3"/>
</dbReference>
<feature type="disulfide bond" evidence="13">
    <location>
        <begin position="1625"/>
        <end position="1643"/>
    </location>
</feature>
<feature type="domain" description="EGF-like" evidence="19">
    <location>
        <begin position="638"/>
        <end position="674"/>
    </location>
</feature>
<dbReference type="Pfam" id="PF00057">
    <property type="entry name" value="Ldl_recept_a"/>
    <property type="match status" value="7"/>
</dbReference>
<protein>
    <submittedName>
        <fullName evidence="23">Uncharacterized protein LOC100377031</fullName>
    </submittedName>
</protein>
<dbReference type="InterPro" id="IPR020067">
    <property type="entry name" value="Frizzled_dom"/>
</dbReference>
<evidence type="ECO:0000256" key="6">
    <source>
        <dbReference type="ARBA" id="ARBA00022737"/>
    </source>
</evidence>
<dbReference type="GeneID" id="100377031"/>
<dbReference type="Pfam" id="PF00431">
    <property type="entry name" value="CUB"/>
    <property type="match status" value="1"/>
</dbReference>
<dbReference type="SUPFAM" id="SSF63501">
    <property type="entry name" value="Frizzled cysteine-rich domain"/>
    <property type="match status" value="3"/>
</dbReference>
<feature type="disulfide bond" evidence="13">
    <location>
        <begin position="1618"/>
        <end position="1630"/>
    </location>
</feature>
<evidence type="ECO:0000256" key="8">
    <source>
        <dbReference type="ARBA" id="ARBA00022989"/>
    </source>
</evidence>
<feature type="disulfide bond" evidence="13">
    <location>
        <begin position="1341"/>
        <end position="1353"/>
    </location>
</feature>
<feature type="disulfide bond" evidence="13">
    <location>
        <begin position="1433"/>
        <end position="1448"/>
    </location>
</feature>
<feature type="domain" description="EGF-like" evidence="19">
    <location>
        <begin position="330"/>
        <end position="366"/>
    </location>
</feature>
<evidence type="ECO:0000256" key="7">
    <source>
        <dbReference type="ARBA" id="ARBA00022968"/>
    </source>
</evidence>
<feature type="disulfide bond" evidence="13">
    <location>
        <begin position="1312"/>
        <end position="1330"/>
    </location>
</feature>
<accession>A0ABM0GS99</accession>
<feature type="domain" description="FZ" evidence="20">
    <location>
        <begin position="411"/>
        <end position="533"/>
    </location>
</feature>
<dbReference type="InterPro" id="IPR000082">
    <property type="entry name" value="SEA_dom"/>
</dbReference>
<feature type="disulfide bond" evidence="13">
    <location>
        <begin position="1288"/>
        <end position="1303"/>
    </location>
</feature>
<keyword evidence="7" id="KW-0735">Signal-anchor</keyword>
<feature type="disulfide bond" evidence="13">
    <location>
        <begin position="1584"/>
        <end position="1602"/>
    </location>
</feature>
<dbReference type="PROSITE" id="PS50024">
    <property type="entry name" value="SEA"/>
    <property type="match status" value="1"/>
</dbReference>
<evidence type="ECO:0000259" key="17">
    <source>
        <dbReference type="PROSITE" id="PS01180"/>
    </source>
</evidence>
<evidence type="ECO:0000256" key="4">
    <source>
        <dbReference type="ARBA" id="ARBA00022659"/>
    </source>
</evidence>
<dbReference type="PROSITE" id="PS00134">
    <property type="entry name" value="TRYPSIN_HIS"/>
    <property type="match status" value="2"/>
</dbReference>
<reference evidence="23" key="1">
    <citation type="submission" date="2025-08" db="UniProtKB">
        <authorList>
            <consortium name="RefSeq"/>
        </authorList>
    </citation>
    <scope>IDENTIFICATION</scope>
    <source>
        <tissue evidence="23">Testes</tissue>
    </source>
</reference>
<feature type="disulfide bond" evidence="13">
    <location>
        <begin position="1360"/>
        <end position="1375"/>
    </location>
</feature>
<keyword evidence="5 16" id="KW-0812">Transmembrane</keyword>
<evidence type="ECO:0000256" key="14">
    <source>
        <dbReference type="RuleBase" id="RU363034"/>
    </source>
</evidence>
<dbReference type="InterPro" id="IPR036055">
    <property type="entry name" value="LDL_receptor-like_sf"/>
</dbReference>
<dbReference type="PRINTS" id="PR00261">
    <property type="entry name" value="LDLRECEPTOR"/>
</dbReference>
<evidence type="ECO:0000256" key="9">
    <source>
        <dbReference type="ARBA" id="ARBA00023136"/>
    </source>
</evidence>
<feature type="transmembrane region" description="Helical" evidence="16">
    <location>
        <begin position="66"/>
        <end position="90"/>
    </location>
</feature>
<dbReference type="InterPro" id="IPR000152">
    <property type="entry name" value="EGF-type_Asp/Asn_hydroxyl_site"/>
</dbReference>
<evidence type="ECO:0000256" key="11">
    <source>
        <dbReference type="PROSITE-ProRule" id="PRU00076"/>
    </source>
</evidence>
<dbReference type="SMART" id="SM00042">
    <property type="entry name" value="CUB"/>
    <property type="match status" value="1"/>
</dbReference>
<evidence type="ECO:0000256" key="10">
    <source>
        <dbReference type="ARBA" id="ARBA00023157"/>
    </source>
</evidence>
<keyword evidence="3" id="KW-0964">Secreted</keyword>
<feature type="domain" description="EGF-like" evidence="19">
    <location>
        <begin position="373"/>
        <end position="410"/>
    </location>
</feature>
<feature type="disulfide bond" evidence="13">
    <location>
        <begin position="1378"/>
        <end position="1390"/>
    </location>
</feature>
<dbReference type="CDD" id="cd07066">
    <property type="entry name" value="CRD_FZ"/>
    <property type="match status" value="3"/>
</dbReference>
<feature type="domain" description="Peptidase S1" evidence="21">
    <location>
        <begin position="810"/>
        <end position="1039"/>
    </location>
</feature>
<feature type="domain" description="Peptidase S1" evidence="21">
    <location>
        <begin position="1808"/>
        <end position="2037"/>
    </location>
</feature>
<feature type="disulfide bond" evidence="13">
    <location>
        <begin position="1064"/>
        <end position="1079"/>
    </location>
</feature>
<dbReference type="Gene3D" id="2.60.120.290">
    <property type="entry name" value="Spermadhesin, CUB domain"/>
    <property type="match status" value="1"/>
</dbReference>
<evidence type="ECO:0000256" key="3">
    <source>
        <dbReference type="ARBA" id="ARBA00022525"/>
    </source>
</evidence>
<keyword evidence="8 16" id="KW-1133">Transmembrane helix</keyword>
<dbReference type="Pfam" id="PF00089">
    <property type="entry name" value="Trypsin"/>
    <property type="match status" value="2"/>
</dbReference>
<dbReference type="PROSITE" id="PS00135">
    <property type="entry name" value="TRYPSIN_SER"/>
    <property type="match status" value="2"/>
</dbReference>
<feature type="disulfide bond" evidence="12">
    <location>
        <begin position="683"/>
        <end position="729"/>
    </location>
</feature>
<name>A0ABM0GS99_SACKO</name>
<dbReference type="PROSITE" id="PS50026">
    <property type="entry name" value="EGF_3"/>
    <property type="match status" value="3"/>
</dbReference>
<dbReference type="SMART" id="SM00181">
    <property type="entry name" value="EGF"/>
    <property type="match status" value="3"/>
</dbReference>
<organism evidence="22 23">
    <name type="scientific">Saccoglossus kowalevskii</name>
    <name type="common">Acorn worm</name>
    <dbReference type="NCBI Taxonomy" id="10224"/>
    <lineage>
        <taxon>Eukaryota</taxon>
        <taxon>Metazoa</taxon>
        <taxon>Hemichordata</taxon>
        <taxon>Enteropneusta</taxon>
        <taxon>Harrimaniidae</taxon>
        <taxon>Saccoglossus</taxon>
    </lineage>
</organism>
<evidence type="ECO:0000313" key="22">
    <source>
        <dbReference type="Proteomes" id="UP000694865"/>
    </source>
</evidence>
<dbReference type="Proteomes" id="UP000694865">
    <property type="component" value="Unplaced"/>
</dbReference>
<keyword evidence="14" id="KW-0378">Hydrolase</keyword>
<evidence type="ECO:0000256" key="15">
    <source>
        <dbReference type="SAM" id="MobiDB-lite"/>
    </source>
</evidence>
<keyword evidence="22" id="KW-1185">Reference proteome</keyword>
<keyword evidence="14" id="KW-0720">Serine protease</keyword>
<feature type="disulfide bond" evidence="13">
    <location>
        <begin position="1324"/>
        <end position="1339"/>
    </location>
</feature>
<feature type="disulfide bond" evidence="13">
    <location>
        <begin position="1052"/>
        <end position="1070"/>
    </location>
</feature>